<evidence type="ECO:0000313" key="3">
    <source>
        <dbReference type="Proteomes" id="UP000692954"/>
    </source>
</evidence>
<keyword evidence="3" id="KW-1185">Reference proteome</keyword>
<dbReference type="AlphaFoldDB" id="A0A8S1KHD1"/>
<dbReference type="EMBL" id="CAJJDN010000008">
    <property type="protein sequence ID" value="CAD8054087.1"/>
    <property type="molecule type" value="Genomic_DNA"/>
</dbReference>
<keyword evidence="1" id="KW-0812">Transmembrane</keyword>
<dbReference type="Proteomes" id="UP000692954">
    <property type="component" value="Unassembled WGS sequence"/>
</dbReference>
<accession>A0A8S1KHD1</accession>
<evidence type="ECO:0008006" key="4">
    <source>
        <dbReference type="Google" id="ProtNLM"/>
    </source>
</evidence>
<name>A0A8S1KHD1_9CILI</name>
<sequence>MWKLKTKIQLDHILFTDIYVMDIESFYLIQQQESKYAYIYHCKHNQLNNVETECTELKMVLFKSILTKSTFHWWFEIKKIFFVIQESENQIHLYSFDKETTQFIEQDKLTLDEKILSFNVLDNKMFVVIQNKILIYDQFIPFNLVYIISDISQPISVFGNRLIDLIFIQTPQQVVIGNFALLLSGGSFTAIKQIDLIEKAQIKITIGKNYFYLIQKSETTFQIDEYNYKHLQIIYKTKRLPLYKYQIQDSIVADSCEESGWLFVRCQDGNQTVILVYEPGVLSHQSLKKVIKLGYIVLHSTVEVDGGLQMFLHTSQQIYSILQDSLLTVKSNLHSDSYVNKIQSGVKAFNDYSNKNISQQIYFLDTHSQPIFQSSQNQTFKVKKNSQSAQLNIDQTFYNGQITNIQIDCKSCSKAKLQSPIMNISDGQNLSFNIIDGLIYDANYAVFLTSKQLVFTKKDGQFNKVFSLNLSILESGDGLFISEDKKYLIVSVLAQVPSILIINCGTNLECTIVSKNSVPNSNRISGLQLFNNNHLFILNSNPQDYTQFNSSIQVYYINADNTLTLSRSITVQLLNLNSLRIASFQVVKHNTFYIIFFTDQHFGLRINYFKLIDLSYIPKNEFLDLTKFQHDQYYINQDTEFLTVRLISSETEGTLSIFNLLIQTNNVAQYVFGIPLEIGSVPNFILDKIKLQNILTPFGTWASINKIAVSLNYVLVPYRQGQDAIIVIYELFNSNSTKAITSHYALYENYKGSLSNQIVLIIEIEQNNTYFFTNLKYDEARGIHTLMKYQYRSNIMISFDDLTSVEEQPIQITVSNYYGKSSGVVNLVYFDDNNDDNNEESNHSWVWILIGVLGGIIILIGVIFLIYYFWKRRNKKTFEFLI</sequence>
<evidence type="ECO:0000313" key="2">
    <source>
        <dbReference type="EMBL" id="CAD8054087.1"/>
    </source>
</evidence>
<evidence type="ECO:0000256" key="1">
    <source>
        <dbReference type="SAM" id="Phobius"/>
    </source>
</evidence>
<gene>
    <name evidence="2" type="ORF">PSON_ATCC_30995.1.T0080081</name>
</gene>
<protein>
    <recommendedName>
        <fullName evidence="4">Transmembrane protein</fullName>
    </recommendedName>
</protein>
<reference evidence="2" key="1">
    <citation type="submission" date="2021-01" db="EMBL/GenBank/DDBJ databases">
        <authorList>
            <consortium name="Genoscope - CEA"/>
            <person name="William W."/>
        </authorList>
    </citation>
    <scope>NUCLEOTIDE SEQUENCE</scope>
</reference>
<proteinExistence type="predicted"/>
<keyword evidence="1" id="KW-1133">Transmembrane helix</keyword>
<keyword evidence="1" id="KW-0472">Membrane</keyword>
<comment type="caution">
    <text evidence="2">The sequence shown here is derived from an EMBL/GenBank/DDBJ whole genome shotgun (WGS) entry which is preliminary data.</text>
</comment>
<organism evidence="2 3">
    <name type="scientific">Paramecium sonneborni</name>
    <dbReference type="NCBI Taxonomy" id="65129"/>
    <lineage>
        <taxon>Eukaryota</taxon>
        <taxon>Sar</taxon>
        <taxon>Alveolata</taxon>
        <taxon>Ciliophora</taxon>
        <taxon>Intramacronucleata</taxon>
        <taxon>Oligohymenophorea</taxon>
        <taxon>Peniculida</taxon>
        <taxon>Parameciidae</taxon>
        <taxon>Paramecium</taxon>
    </lineage>
</organism>
<feature type="transmembrane region" description="Helical" evidence="1">
    <location>
        <begin position="845"/>
        <end position="870"/>
    </location>
</feature>